<keyword evidence="1" id="KW-0472">Membrane</keyword>
<proteinExistence type="predicted"/>
<feature type="transmembrane region" description="Helical" evidence="1">
    <location>
        <begin position="26"/>
        <end position="47"/>
    </location>
</feature>
<feature type="transmembrane region" description="Helical" evidence="1">
    <location>
        <begin position="157"/>
        <end position="178"/>
    </location>
</feature>
<feature type="domain" description="DUF1206" evidence="2">
    <location>
        <begin position="115"/>
        <end position="182"/>
    </location>
</feature>
<reference evidence="3" key="1">
    <citation type="submission" date="2020-10" db="EMBL/GenBank/DDBJ databases">
        <title>Sequencing the genomes of 1000 actinobacteria strains.</title>
        <authorList>
            <person name="Klenk H.-P."/>
        </authorList>
    </citation>
    <scope>NUCLEOTIDE SEQUENCE</scope>
    <source>
        <strain evidence="3">DSM 45354</strain>
    </source>
</reference>
<name>A0A927RR65_9ACTN</name>
<dbReference type="Pfam" id="PF06724">
    <property type="entry name" value="DUF1206"/>
    <property type="match status" value="3"/>
</dbReference>
<evidence type="ECO:0000256" key="1">
    <source>
        <dbReference type="SAM" id="Phobius"/>
    </source>
</evidence>
<feature type="domain" description="DUF1206" evidence="2">
    <location>
        <begin position="208"/>
        <end position="277"/>
    </location>
</feature>
<dbReference type="Proteomes" id="UP000638648">
    <property type="component" value="Unassembled WGS sequence"/>
</dbReference>
<dbReference type="RefSeq" id="WP_192755952.1">
    <property type="nucleotide sequence ID" value="NZ_BAABJL010000081.1"/>
</dbReference>
<feature type="domain" description="DUF1206" evidence="2">
    <location>
        <begin position="30"/>
        <end position="97"/>
    </location>
</feature>
<sequence length="279" mass="28496">MVTRTGQGRDAGRKAQQAADSRPVKLLGRVGLAAYGVVNLAFAYLAFKVATGGSGKPDKSGALQTLANQPGGQVLLWAICVGLVALVLWQLAEAAWGYSGAGSDRRRLMRRLASAGEAVVFGVLAFSAGKVAAGGGGGGSSNGTQEAFTAKVLKLPLGQVLVGLVGLGVVVVAGFLVYRGLKKKFTEDLDLARASDPGRRIALTLGQVGYAALGVAYGLVGALIVVAAVTFDPQKATGLDTTLSTLARQPHGTVMLGAIAVGVACYGVYCLFDARYRKG</sequence>
<keyword evidence="4" id="KW-1185">Reference proteome</keyword>
<feature type="transmembrane region" description="Helical" evidence="1">
    <location>
        <begin position="208"/>
        <end position="231"/>
    </location>
</feature>
<feature type="transmembrane region" description="Helical" evidence="1">
    <location>
        <begin position="118"/>
        <end position="137"/>
    </location>
</feature>
<accession>A0A927RR65</accession>
<keyword evidence="1" id="KW-0812">Transmembrane</keyword>
<dbReference type="InterPro" id="IPR009597">
    <property type="entry name" value="DUF1206"/>
</dbReference>
<evidence type="ECO:0000259" key="2">
    <source>
        <dbReference type="Pfam" id="PF06724"/>
    </source>
</evidence>
<evidence type="ECO:0000313" key="3">
    <source>
        <dbReference type="EMBL" id="MBE1613008.1"/>
    </source>
</evidence>
<dbReference type="AlphaFoldDB" id="A0A927RR65"/>
<comment type="caution">
    <text evidence="3">The sequence shown here is derived from an EMBL/GenBank/DDBJ whole genome shotgun (WGS) entry which is preliminary data.</text>
</comment>
<organism evidence="3 4">
    <name type="scientific">Actinopolymorpha pittospori</name>
    <dbReference type="NCBI Taxonomy" id="648752"/>
    <lineage>
        <taxon>Bacteria</taxon>
        <taxon>Bacillati</taxon>
        <taxon>Actinomycetota</taxon>
        <taxon>Actinomycetes</taxon>
        <taxon>Propionibacteriales</taxon>
        <taxon>Actinopolymorphaceae</taxon>
        <taxon>Actinopolymorpha</taxon>
    </lineage>
</organism>
<evidence type="ECO:0000313" key="4">
    <source>
        <dbReference type="Proteomes" id="UP000638648"/>
    </source>
</evidence>
<feature type="transmembrane region" description="Helical" evidence="1">
    <location>
        <begin position="251"/>
        <end position="272"/>
    </location>
</feature>
<keyword evidence="1" id="KW-1133">Transmembrane helix</keyword>
<feature type="transmembrane region" description="Helical" evidence="1">
    <location>
        <begin position="74"/>
        <end position="98"/>
    </location>
</feature>
<protein>
    <recommendedName>
        <fullName evidence="2">DUF1206 domain-containing protein</fullName>
    </recommendedName>
</protein>
<dbReference type="EMBL" id="JADBEM010000001">
    <property type="protein sequence ID" value="MBE1613008.1"/>
    <property type="molecule type" value="Genomic_DNA"/>
</dbReference>
<gene>
    <name evidence="3" type="ORF">HEB94_009856</name>
</gene>